<dbReference type="EMBL" id="JRKL02000574">
    <property type="protein sequence ID" value="KAF3970091.1"/>
    <property type="molecule type" value="Genomic_DNA"/>
</dbReference>
<accession>A0A8J4W3S2</accession>
<dbReference type="InterPro" id="IPR008979">
    <property type="entry name" value="Galactose-bd-like_sf"/>
</dbReference>
<feature type="domain" description="DOC" evidence="6">
    <location>
        <begin position="5"/>
        <end position="157"/>
    </location>
</feature>
<reference evidence="7" key="1">
    <citation type="submission" date="2020-03" db="EMBL/GenBank/DDBJ databases">
        <title>Castanea mollissima Vanexum genome sequencing.</title>
        <authorList>
            <person name="Staton M."/>
        </authorList>
    </citation>
    <scope>NUCLEOTIDE SEQUENCE</scope>
    <source>
        <tissue evidence="7">Leaf</tissue>
    </source>
</reference>
<gene>
    <name evidence="7" type="ORF">CMV_006195</name>
</gene>
<dbReference type="SUPFAM" id="SSF49785">
    <property type="entry name" value="Galactose-binding domain-like"/>
    <property type="match status" value="1"/>
</dbReference>
<evidence type="ECO:0000313" key="7">
    <source>
        <dbReference type="EMBL" id="KAF3970091.1"/>
    </source>
</evidence>
<dbReference type="GO" id="GO:0005680">
    <property type="term" value="C:anaphase-promoting complex"/>
    <property type="evidence" value="ECO:0007669"/>
    <property type="project" value="InterPro"/>
</dbReference>
<evidence type="ECO:0000256" key="2">
    <source>
        <dbReference type="ARBA" id="ARBA00022618"/>
    </source>
</evidence>
<evidence type="ECO:0000259" key="6">
    <source>
        <dbReference type="PROSITE" id="PS51284"/>
    </source>
</evidence>
<evidence type="ECO:0000256" key="5">
    <source>
        <dbReference type="ARBA" id="ARBA00023306"/>
    </source>
</evidence>
<dbReference type="Gene3D" id="2.60.120.260">
    <property type="entry name" value="Galactose-binding domain-like"/>
    <property type="match status" value="1"/>
</dbReference>
<comment type="similarity">
    <text evidence="1">Belongs to the APC10 family.</text>
</comment>
<dbReference type="AlphaFoldDB" id="A0A8J4W3S2"/>
<dbReference type="Pfam" id="PF03256">
    <property type="entry name" value="ANAPC10"/>
    <property type="match status" value="1"/>
</dbReference>
<dbReference type="CDD" id="cd08366">
    <property type="entry name" value="APC10"/>
    <property type="match status" value="1"/>
</dbReference>
<dbReference type="SMART" id="SM01337">
    <property type="entry name" value="APC10"/>
    <property type="match status" value="1"/>
</dbReference>
<keyword evidence="5" id="KW-0131">Cell cycle</keyword>
<evidence type="ECO:0000256" key="1">
    <source>
        <dbReference type="ARBA" id="ARBA00006762"/>
    </source>
</evidence>
<keyword evidence="2" id="KW-0132">Cell division</keyword>
<keyword evidence="4" id="KW-0833">Ubl conjugation pathway</keyword>
<dbReference type="InterPro" id="IPR016901">
    <property type="entry name" value="APC10/Doc1"/>
</dbReference>
<dbReference type="PANTHER" id="PTHR12936">
    <property type="entry name" value="ANAPHASE-PROMOTING COMPLEX 10"/>
    <property type="match status" value="1"/>
</dbReference>
<dbReference type="Proteomes" id="UP000737018">
    <property type="component" value="Unassembled WGS sequence"/>
</dbReference>
<dbReference type="InterPro" id="IPR004939">
    <property type="entry name" value="APC_su10/DOC_dom"/>
</dbReference>
<dbReference type="PANTHER" id="PTHR12936:SF0">
    <property type="entry name" value="ANAPHASE-PROMOTING COMPLEX SUBUNIT 10"/>
    <property type="match status" value="1"/>
</dbReference>
<protein>
    <recommendedName>
        <fullName evidence="6">DOC domain-containing protein</fullName>
    </recommendedName>
</protein>
<keyword evidence="3" id="KW-0498">Mitosis</keyword>
<evidence type="ECO:0000256" key="4">
    <source>
        <dbReference type="ARBA" id="ARBA00022786"/>
    </source>
</evidence>
<sequence length="157" mass="17540">MATELSEGEEEGKVTGGNQVLIVEDDLIEMGKAAWSVSSCKPGNGVSAFRDENLETYWQSDGAQPHLVNIQFQKKVKLQLVVLYVDFKLDESYTPSKISIRASDGFHNLKFIEAEVYRDKRIKGYAEEVGSKVFEKSSREASAILQKRIPRPLIATA</sequence>
<organism evidence="7 8">
    <name type="scientific">Castanea mollissima</name>
    <name type="common">Chinese chestnut</name>
    <dbReference type="NCBI Taxonomy" id="60419"/>
    <lineage>
        <taxon>Eukaryota</taxon>
        <taxon>Viridiplantae</taxon>
        <taxon>Streptophyta</taxon>
        <taxon>Embryophyta</taxon>
        <taxon>Tracheophyta</taxon>
        <taxon>Spermatophyta</taxon>
        <taxon>Magnoliopsida</taxon>
        <taxon>eudicotyledons</taxon>
        <taxon>Gunneridae</taxon>
        <taxon>Pentapetalae</taxon>
        <taxon>rosids</taxon>
        <taxon>fabids</taxon>
        <taxon>Fagales</taxon>
        <taxon>Fagaceae</taxon>
        <taxon>Castanea</taxon>
    </lineage>
</organism>
<dbReference type="PROSITE" id="PS51284">
    <property type="entry name" value="DOC"/>
    <property type="match status" value="1"/>
</dbReference>
<dbReference type="GO" id="GO:0031145">
    <property type="term" value="P:anaphase-promoting complex-dependent catabolic process"/>
    <property type="evidence" value="ECO:0007669"/>
    <property type="project" value="InterPro"/>
</dbReference>
<dbReference type="OrthoDB" id="24948at2759"/>
<evidence type="ECO:0000256" key="3">
    <source>
        <dbReference type="ARBA" id="ARBA00022776"/>
    </source>
</evidence>
<comment type="caution">
    <text evidence="7">The sequence shown here is derived from an EMBL/GenBank/DDBJ whole genome shotgun (WGS) entry which is preliminary data.</text>
</comment>
<name>A0A8J4W3S2_9ROSI</name>
<dbReference type="GO" id="GO:0070979">
    <property type="term" value="P:protein K11-linked ubiquitination"/>
    <property type="evidence" value="ECO:0007669"/>
    <property type="project" value="TreeGrafter"/>
</dbReference>
<keyword evidence="8" id="KW-1185">Reference proteome</keyword>
<dbReference type="GO" id="GO:0051301">
    <property type="term" value="P:cell division"/>
    <property type="evidence" value="ECO:0007669"/>
    <property type="project" value="UniProtKB-KW"/>
</dbReference>
<evidence type="ECO:0000313" key="8">
    <source>
        <dbReference type="Proteomes" id="UP000737018"/>
    </source>
</evidence>
<proteinExistence type="inferred from homology"/>